<evidence type="ECO:0000313" key="2">
    <source>
        <dbReference type="Proteomes" id="UP000218209"/>
    </source>
</evidence>
<evidence type="ECO:0000313" key="1">
    <source>
        <dbReference type="EMBL" id="OSX71800.1"/>
    </source>
</evidence>
<gene>
    <name evidence="1" type="ORF">BU14_0501s0020</name>
</gene>
<organism evidence="1 2">
    <name type="scientific">Porphyra umbilicalis</name>
    <name type="common">Purple laver</name>
    <name type="synonym">Red alga</name>
    <dbReference type="NCBI Taxonomy" id="2786"/>
    <lineage>
        <taxon>Eukaryota</taxon>
        <taxon>Rhodophyta</taxon>
        <taxon>Bangiophyceae</taxon>
        <taxon>Bangiales</taxon>
        <taxon>Bangiaceae</taxon>
        <taxon>Porphyra</taxon>
    </lineage>
</organism>
<dbReference type="Proteomes" id="UP000218209">
    <property type="component" value="Unassembled WGS sequence"/>
</dbReference>
<dbReference type="AlphaFoldDB" id="A0A1X6NTH1"/>
<name>A0A1X6NTH1_PORUM</name>
<sequence length="210" mass="21904">MLLTDVTGSMGSAIATVRAEMTALMDARGAVSTTARFGVASYRDESEFGFRLNQPLTANCTAVQTAVDSADLHASGGEDALEANLVALHALATDARVRWSPDAWRLVAWFGDVPGHEPSCPAPGVRHMRSSVLAALRAARISVIGVSLAGGLDRPFGPATGNSWGSCTPPSGGDAIAAGQGTSLTDGTLGIVAKRISWTVRRKQSRFCHR</sequence>
<dbReference type="Gene3D" id="3.40.50.410">
    <property type="entry name" value="von Willebrand factor, type A domain"/>
    <property type="match status" value="1"/>
</dbReference>
<keyword evidence="2" id="KW-1185">Reference proteome</keyword>
<dbReference type="OrthoDB" id="291007at2759"/>
<dbReference type="EMBL" id="KV919108">
    <property type="protein sequence ID" value="OSX71800.1"/>
    <property type="molecule type" value="Genomic_DNA"/>
</dbReference>
<dbReference type="InterPro" id="IPR036465">
    <property type="entry name" value="vWFA_dom_sf"/>
</dbReference>
<dbReference type="SUPFAM" id="SSF53300">
    <property type="entry name" value="vWA-like"/>
    <property type="match status" value="1"/>
</dbReference>
<evidence type="ECO:0008006" key="3">
    <source>
        <dbReference type="Google" id="ProtNLM"/>
    </source>
</evidence>
<proteinExistence type="predicted"/>
<accession>A0A1X6NTH1</accession>
<reference evidence="1 2" key="1">
    <citation type="submission" date="2017-03" db="EMBL/GenBank/DDBJ databases">
        <title>WGS assembly of Porphyra umbilicalis.</title>
        <authorList>
            <person name="Brawley S.H."/>
            <person name="Blouin N.A."/>
            <person name="Ficko-Blean E."/>
            <person name="Wheeler G.L."/>
            <person name="Lohr M."/>
            <person name="Goodson H.V."/>
            <person name="Jenkins J.W."/>
            <person name="Blaby-Haas C.E."/>
            <person name="Helliwell K.E."/>
            <person name="Chan C."/>
            <person name="Marriage T."/>
            <person name="Bhattacharya D."/>
            <person name="Klein A.S."/>
            <person name="Badis Y."/>
            <person name="Brodie J."/>
            <person name="Cao Y."/>
            <person name="Collen J."/>
            <person name="Dittami S.M."/>
            <person name="Gachon C.M."/>
            <person name="Green B.R."/>
            <person name="Karpowicz S."/>
            <person name="Kim J.W."/>
            <person name="Kudahl U."/>
            <person name="Lin S."/>
            <person name="Michel G."/>
            <person name="Mittag M."/>
            <person name="Olson B.J."/>
            <person name="Pangilinan J."/>
            <person name="Peng Y."/>
            <person name="Qiu H."/>
            <person name="Shu S."/>
            <person name="Singer J.T."/>
            <person name="Smith A.G."/>
            <person name="Sprecher B.N."/>
            <person name="Wagner V."/>
            <person name="Wang W."/>
            <person name="Wang Z.-Y."/>
            <person name="Yan J."/>
            <person name="Yarish C."/>
            <person name="Zoeuner-Riek S."/>
            <person name="Zhuang Y."/>
            <person name="Zou Y."/>
            <person name="Lindquist E.A."/>
            <person name="Grimwood J."/>
            <person name="Barry K."/>
            <person name="Rokhsar D.S."/>
            <person name="Schmutz J."/>
            <person name="Stiller J.W."/>
            <person name="Grossman A.R."/>
            <person name="Prochnik S.E."/>
        </authorList>
    </citation>
    <scope>NUCLEOTIDE SEQUENCE [LARGE SCALE GENOMIC DNA]</scope>
    <source>
        <strain evidence="1">4086291</strain>
    </source>
</reference>
<protein>
    <recommendedName>
        <fullName evidence="3">VWFA domain-containing protein</fullName>
    </recommendedName>
</protein>